<accession>A0A0V8QHT1</accession>
<dbReference type="Gene3D" id="2.60.40.1080">
    <property type="match status" value="1"/>
</dbReference>
<dbReference type="AlphaFoldDB" id="A0A0V8QHT1"/>
<dbReference type="Proteomes" id="UP000054874">
    <property type="component" value="Unassembled WGS sequence"/>
</dbReference>
<name>A0A0V8QHT1_9FIRM</name>
<comment type="caution">
    <text evidence="2">The sequence shown here is derived from an EMBL/GenBank/DDBJ whole genome shotgun (WGS) entry which is preliminary data.</text>
</comment>
<feature type="domain" description="BIG2" evidence="1">
    <location>
        <begin position="129"/>
        <end position="200"/>
    </location>
</feature>
<dbReference type="SMART" id="SM00635">
    <property type="entry name" value="BID_2"/>
    <property type="match status" value="1"/>
</dbReference>
<dbReference type="InterPro" id="IPR003343">
    <property type="entry name" value="Big_2"/>
</dbReference>
<keyword evidence="3" id="KW-1185">Reference proteome</keyword>
<dbReference type="EMBL" id="LNAM01000046">
    <property type="protein sequence ID" value="KSV60119.1"/>
    <property type="molecule type" value="Genomic_DNA"/>
</dbReference>
<dbReference type="InterPro" id="IPR030910">
    <property type="entry name" value="SLAP_dom"/>
</dbReference>
<protein>
    <recommendedName>
        <fullName evidence="1">BIG2 domain-containing protein</fullName>
    </recommendedName>
</protein>
<evidence type="ECO:0000313" key="3">
    <source>
        <dbReference type="Proteomes" id="UP000054874"/>
    </source>
</evidence>
<dbReference type="RefSeq" id="WP_058351699.1">
    <property type="nucleotide sequence ID" value="NZ_CABMMD010000046.1"/>
</dbReference>
<dbReference type="SUPFAM" id="SSF49373">
    <property type="entry name" value="Invasin/intimin cell-adhesion fragments"/>
    <property type="match status" value="1"/>
</dbReference>
<gene>
    <name evidence="2" type="ORF">ASU35_06845</name>
</gene>
<organism evidence="2 3">
    <name type="scientific">Acetivibrio ethanolgignens</name>
    <dbReference type="NCBI Taxonomy" id="290052"/>
    <lineage>
        <taxon>Bacteria</taxon>
        <taxon>Bacillati</taxon>
        <taxon>Bacillota</taxon>
        <taxon>Clostridia</taxon>
        <taxon>Eubacteriales</taxon>
        <taxon>Oscillospiraceae</taxon>
        <taxon>Acetivibrio</taxon>
    </lineage>
</organism>
<dbReference type="STRING" id="290052.ASU35_06845"/>
<reference evidence="2 3" key="1">
    <citation type="submission" date="2015-11" db="EMBL/GenBank/DDBJ databases">
        <title>Butyribacter intestini gen. nov., sp. nov., a butyric acid-producing bacterium of the family Lachnospiraceae isolated from the human faeces.</title>
        <authorList>
            <person name="Zou Y."/>
            <person name="Xue W."/>
            <person name="Luo G."/>
            <person name="Lv M."/>
        </authorList>
    </citation>
    <scope>NUCLEOTIDE SEQUENCE [LARGE SCALE GENOMIC DNA]</scope>
    <source>
        <strain evidence="2 3">ACET-33324</strain>
    </source>
</reference>
<evidence type="ECO:0000259" key="1">
    <source>
        <dbReference type="SMART" id="SM00635"/>
    </source>
</evidence>
<sequence length="320" mass="34605">MQHIEGKPPITDLARPFFLNNYTSGETAETGNAGVENKIPFTVSKNGDSCFYVSVAKPTGYTVTLYNSEGVPVEGANNPFYISSTNENWKTDESGATNVDVWSGLPNGDYYYGIKFDTSNSYFLDILLFLPDAKISQTKATITTGYTQKLSVEGAKVTKWSSNKTSVATVDSKGKVTAKKAGKATISAKLDNGQTVKCAVTVKANKYTSSKPSVSDVTRGNCVLTAYSASFDSKGNLVIKARFVNNDYYKVTALKDVKITVKDASGKAVGTYSVKKKSAMVPSASTKDFTFTIKKANLKQKKADLRNATITSDGVYIYVY</sequence>
<proteinExistence type="predicted"/>
<dbReference type="Pfam" id="PF02368">
    <property type="entry name" value="Big_2"/>
    <property type="match status" value="1"/>
</dbReference>
<dbReference type="InterPro" id="IPR008964">
    <property type="entry name" value="Invasin/intimin_cell_adhesion"/>
</dbReference>
<evidence type="ECO:0000313" key="2">
    <source>
        <dbReference type="EMBL" id="KSV60119.1"/>
    </source>
</evidence>
<dbReference type="NCBIfam" id="TIGR04398">
    <property type="entry name" value="SLAP_DUP"/>
    <property type="match status" value="1"/>
</dbReference>